<feature type="region of interest" description="Disordered" evidence="1">
    <location>
        <begin position="1"/>
        <end position="62"/>
    </location>
</feature>
<feature type="compositionally biased region" description="Polar residues" evidence="1">
    <location>
        <begin position="191"/>
        <end position="204"/>
    </location>
</feature>
<comment type="caution">
    <text evidence="2">The sequence shown here is derived from an EMBL/GenBank/DDBJ whole genome shotgun (WGS) entry which is preliminary data.</text>
</comment>
<evidence type="ECO:0000313" key="3">
    <source>
        <dbReference type="Proteomes" id="UP000244722"/>
    </source>
</evidence>
<feature type="region of interest" description="Disordered" evidence="1">
    <location>
        <begin position="105"/>
        <end position="128"/>
    </location>
</feature>
<accession>A0A2T7A7Z0</accession>
<dbReference type="Proteomes" id="UP000244722">
    <property type="component" value="Unassembled WGS sequence"/>
</dbReference>
<evidence type="ECO:0000256" key="1">
    <source>
        <dbReference type="SAM" id="MobiDB-lite"/>
    </source>
</evidence>
<protein>
    <submittedName>
        <fullName evidence="2">Uncharacterized protein</fullName>
    </submittedName>
</protein>
<feature type="compositionally biased region" description="Basic and acidic residues" evidence="1">
    <location>
        <begin position="216"/>
        <end position="230"/>
    </location>
</feature>
<dbReference type="EMBL" id="NESQ01000007">
    <property type="protein sequence ID" value="PUU83825.1"/>
    <property type="molecule type" value="Genomic_DNA"/>
</dbReference>
<feature type="compositionally biased region" description="Basic and acidic residues" evidence="1">
    <location>
        <begin position="1"/>
        <end position="11"/>
    </location>
</feature>
<reference evidence="2 3" key="1">
    <citation type="submission" date="2017-04" db="EMBL/GenBank/DDBJ databases">
        <title>Draft genome sequence of Tuber borchii Vittad., a whitish edible truffle.</title>
        <authorList>
            <consortium name="DOE Joint Genome Institute"/>
            <person name="Murat C."/>
            <person name="Kuo A."/>
            <person name="Barry K.W."/>
            <person name="Clum A."/>
            <person name="Dockter R.B."/>
            <person name="Fauchery L."/>
            <person name="Iotti M."/>
            <person name="Kohler A."/>
            <person name="Labutti K."/>
            <person name="Lindquist E.A."/>
            <person name="Lipzen A."/>
            <person name="Ohm R.A."/>
            <person name="Wang M."/>
            <person name="Grigoriev I.V."/>
            <person name="Zambonelli A."/>
            <person name="Martin F.M."/>
        </authorList>
    </citation>
    <scope>NUCLEOTIDE SEQUENCE [LARGE SCALE GENOMIC DNA]</scope>
    <source>
        <strain evidence="2 3">Tbo3840</strain>
    </source>
</reference>
<feature type="compositionally biased region" description="Polar residues" evidence="1">
    <location>
        <begin position="30"/>
        <end position="39"/>
    </location>
</feature>
<organism evidence="2 3">
    <name type="scientific">Tuber borchii</name>
    <name type="common">White truffle</name>
    <dbReference type="NCBI Taxonomy" id="42251"/>
    <lineage>
        <taxon>Eukaryota</taxon>
        <taxon>Fungi</taxon>
        <taxon>Dikarya</taxon>
        <taxon>Ascomycota</taxon>
        <taxon>Pezizomycotina</taxon>
        <taxon>Pezizomycetes</taxon>
        <taxon>Pezizales</taxon>
        <taxon>Tuberaceae</taxon>
        <taxon>Tuber</taxon>
    </lineage>
</organism>
<keyword evidence="3" id="KW-1185">Reference proteome</keyword>
<feature type="region of interest" description="Disordered" evidence="1">
    <location>
        <begin position="180"/>
        <end position="254"/>
    </location>
</feature>
<name>A0A2T7A7Z0_TUBBO</name>
<evidence type="ECO:0000313" key="2">
    <source>
        <dbReference type="EMBL" id="PUU83825.1"/>
    </source>
</evidence>
<dbReference type="AlphaFoldDB" id="A0A2T7A7Z0"/>
<proteinExistence type="predicted"/>
<gene>
    <name evidence="2" type="ORF">B9Z19DRAFT_754281</name>
</gene>
<dbReference type="OrthoDB" id="5431077at2759"/>
<sequence length="279" mass="29677">MSGDSSPEKAPPHPPAPTPLTSPRNVALTYMTTRPQSQPIPIPTMRSNPIPPTPTDATSARQSPLMYSLRAHSSESFRQRDTARASAFSMSPDLAFHRVRINNGAPSAALQPRSSPIPSRPYGGAASMTDAKSVRSLAAASTISPEDEVLSLKVRSLYDSGVGLGGSDVESQFSKRVSSILEEGGKGGSKITRSSYAGRNSQSGDEAEGRFSLAADKIESPLLDKTEEPHGGPTEEEVKQSVDRPNGLGITSMERSEFLLAGGTEDWEDLHGGDVDRFV</sequence>